<name>A0A8T8TFG1_9BASI</name>
<comment type="caution">
    <text evidence="2">The sequence shown here is derived from an EMBL/GenBank/DDBJ whole genome shotgun (WGS) entry which is preliminary data.</text>
</comment>
<evidence type="ECO:0000313" key="2">
    <source>
        <dbReference type="EMBL" id="KAE8259697.1"/>
    </source>
</evidence>
<reference evidence="2" key="2">
    <citation type="journal article" date="2019" name="IMA Fungus">
        <title>Genome sequencing and comparison of five Tilletia species to identify candidate genes for the detection of regulated species infecting wheat.</title>
        <authorList>
            <person name="Nguyen H.D.T."/>
            <person name="Sultana T."/>
            <person name="Kesanakurti P."/>
            <person name="Hambleton S."/>
        </authorList>
    </citation>
    <scope>NUCLEOTIDE SEQUENCE</scope>
    <source>
        <strain evidence="2">DAOMC 238032</strain>
    </source>
</reference>
<organism evidence="2 3">
    <name type="scientific">Tilletia caries</name>
    <name type="common">wheat bunt fungus</name>
    <dbReference type="NCBI Taxonomy" id="13290"/>
    <lineage>
        <taxon>Eukaryota</taxon>
        <taxon>Fungi</taxon>
        <taxon>Dikarya</taxon>
        <taxon>Basidiomycota</taxon>
        <taxon>Ustilaginomycotina</taxon>
        <taxon>Exobasidiomycetes</taxon>
        <taxon>Tilletiales</taxon>
        <taxon>Tilletiaceae</taxon>
        <taxon>Tilletia</taxon>
    </lineage>
</organism>
<evidence type="ECO:0000313" key="3">
    <source>
        <dbReference type="Proteomes" id="UP000077671"/>
    </source>
</evidence>
<reference evidence="2" key="1">
    <citation type="submission" date="2016-04" db="EMBL/GenBank/DDBJ databases">
        <authorList>
            <person name="Nguyen H.D."/>
            <person name="Kesanakurti P."/>
            <person name="Cullis J."/>
            <person name="Levesque C.A."/>
            <person name="Hambleton S."/>
        </authorList>
    </citation>
    <scope>NUCLEOTIDE SEQUENCE</scope>
    <source>
        <strain evidence="2">DAOMC 238032</strain>
    </source>
</reference>
<dbReference type="Proteomes" id="UP000077671">
    <property type="component" value="Unassembled WGS sequence"/>
</dbReference>
<dbReference type="AlphaFoldDB" id="A0A8T8TFG1"/>
<dbReference type="EMBL" id="LWDD02000509">
    <property type="protein sequence ID" value="KAE8259697.1"/>
    <property type="molecule type" value="Genomic_DNA"/>
</dbReference>
<proteinExistence type="predicted"/>
<feature type="region of interest" description="Disordered" evidence="1">
    <location>
        <begin position="1"/>
        <end position="108"/>
    </location>
</feature>
<sequence length="108" mass="11288">MSGYGTPEASRPTRKRSSTPETPASAVRLDPEASANSKASKGRASSTSDEVSSEEEVPAVATADRAGSKAKSSPASVVTFPTRAAYASATTVPFRRWNGEDPQNPSRM</sequence>
<gene>
    <name evidence="2" type="ORF">A4X03_0g4024</name>
</gene>
<protein>
    <submittedName>
        <fullName evidence="2">Uncharacterized protein</fullName>
    </submittedName>
</protein>
<evidence type="ECO:0000256" key="1">
    <source>
        <dbReference type="SAM" id="MobiDB-lite"/>
    </source>
</evidence>
<accession>A0A8T8TFG1</accession>